<evidence type="ECO:0000313" key="2">
    <source>
        <dbReference type="Proteomes" id="UP000059113"/>
    </source>
</evidence>
<accession>A0A0H4VVJ3</accession>
<dbReference type="KEGG" id="ery:CP97_01880"/>
<name>A0A0H4VVJ3_9SPHN</name>
<organism evidence="1 2">
    <name type="scientific">Aurantiacibacter atlanticus</name>
    <dbReference type="NCBI Taxonomy" id="1648404"/>
    <lineage>
        <taxon>Bacteria</taxon>
        <taxon>Pseudomonadati</taxon>
        <taxon>Pseudomonadota</taxon>
        <taxon>Alphaproteobacteria</taxon>
        <taxon>Sphingomonadales</taxon>
        <taxon>Erythrobacteraceae</taxon>
        <taxon>Aurantiacibacter</taxon>
    </lineage>
</organism>
<keyword evidence="2" id="KW-1185">Reference proteome</keyword>
<dbReference type="STRING" id="1648404.CP97_01880"/>
<dbReference type="EMBL" id="CP011310">
    <property type="protein sequence ID" value="AKQ41058.2"/>
    <property type="molecule type" value="Genomic_DNA"/>
</dbReference>
<evidence type="ECO:0000313" key="1">
    <source>
        <dbReference type="EMBL" id="AKQ41058.2"/>
    </source>
</evidence>
<dbReference type="AlphaFoldDB" id="A0A0H4VVJ3"/>
<gene>
    <name evidence="1" type="ORF">CP97_01880</name>
</gene>
<reference evidence="1 2" key="1">
    <citation type="journal article" date="2015" name="Int. J. Syst. Evol. Microbiol.">
        <title>Erythrobacter atlanticus sp. nov., a bacterium from ocean sediment able to degrade polycyclic aromatic hydrocarbons.</title>
        <authorList>
            <person name="Zhuang L."/>
            <person name="Liu Y."/>
            <person name="Wang L."/>
            <person name="Wang W."/>
            <person name="Shao Z."/>
        </authorList>
    </citation>
    <scope>NUCLEOTIDE SEQUENCE [LARGE SCALE GENOMIC DNA]</scope>
    <source>
        <strain evidence="2">s21-N3</strain>
    </source>
</reference>
<reference evidence="2" key="2">
    <citation type="submission" date="2015-04" db="EMBL/GenBank/DDBJ databases">
        <title>The complete genome sequence of Erythrobacter sp. s21-N3.</title>
        <authorList>
            <person name="Zhuang L."/>
            <person name="Liu Y."/>
            <person name="Shao Z."/>
        </authorList>
    </citation>
    <scope>NUCLEOTIDE SEQUENCE [LARGE SCALE GENOMIC DNA]</scope>
    <source>
        <strain evidence="2">s21-N3</strain>
    </source>
</reference>
<proteinExistence type="predicted"/>
<sequence length="87" mass="9470">MEGSGYSGVIREDAGTLQRRFGQPRLNVVEGDMRKLQFAGEACVLDIFLYPLSPGATPVATWIEARRGSDGAAVDRQACIRALSSRR</sequence>
<dbReference type="Proteomes" id="UP000059113">
    <property type="component" value="Chromosome"/>
</dbReference>
<protein>
    <submittedName>
        <fullName evidence="1">Uncharacterized protein</fullName>
    </submittedName>
</protein>